<dbReference type="EMBL" id="CU207366">
    <property type="protein sequence ID" value="CAL66959.1"/>
    <property type="molecule type" value="Genomic_DNA"/>
</dbReference>
<dbReference type="STRING" id="411154.GFO_1994"/>
<protein>
    <submittedName>
        <fullName evidence="1">Uncharacterized protein</fullName>
    </submittedName>
</protein>
<dbReference type="Proteomes" id="UP000000755">
    <property type="component" value="Chromosome"/>
</dbReference>
<sequence>MDYILNIKNPKTRPRNIIIHLTRIDSSRKSNLLKCKHHLIINVISIKTFNVCYNLVSIGRITGIIFQNDNL</sequence>
<dbReference type="KEGG" id="gfo:GFO_1994"/>
<reference evidence="1 2" key="1">
    <citation type="journal article" date="2006" name="Environ. Microbiol.">
        <title>Whole genome analysis of the marine Bacteroidetes'Gramella forsetii' reveals adaptations to degradation of polymeric organic matter.</title>
        <authorList>
            <person name="Bauer M."/>
            <person name="Kube M."/>
            <person name="Teeling H."/>
            <person name="Richter M."/>
            <person name="Lombardot T."/>
            <person name="Allers E."/>
            <person name="Wuerdemann C.A."/>
            <person name="Quast C."/>
            <person name="Kuhl H."/>
            <person name="Knaust F."/>
            <person name="Woebken D."/>
            <person name="Bischof K."/>
            <person name="Mussmann M."/>
            <person name="Choudhuri J.V."/>
            <person name="Meyer F."/>
            <person name="Reinhardt R."/>
            <person name="Amann R.I."/>
            <person name="Gloeckner F.O."/>
        </authorList>
    </citation>
    <scope>NUCLEOTIDE SEQUENCE [LARGE SCALE GENOMIC DNA]</scope>
    <source>
        <strain evidence="1 2">KT0803</strain>
    </source>
</reference>
<evidence type="ECO:0000313" key="1">
    <source>
        <dbReference type="EMBL" id="CAL66959.1"/>
    </source>
</evidence>
<proteinExistence type="predicted"/>
<dbReference type="HOGENOM" id="CLU_2734363_0_0_10"/>
<accession>A0M2W4</accession>
<name>A0M2W4_CHRFK</name>
<organism evidence="1 2">
    <name type="scientific">Christiangramia forsetii (strain DSM 17595 / CGMCC 1.15422 / KT0803)</name>
    <name type="common">Gramella forsetii</name>
    <dbReference type="NCBI Taxonomy" id="411154"/>
    <lineage>
        <taxon>Bacteria</taxon>
        <taxon>Pseudomonadati</taxon>
        <taxon>Bacteroidota</taxon>
        <taxon>Flavobacteriia</taxon>
        <taxon>Flavobacteriales</taxon>
        <taxon>Flavobacteriaceae</taxon>
        <taxon>Christiangramia</taxon>
    </lineage>
</organism>
<evidence type="ECO:0000313" key="2">
    <source>
        <dbReference type="Proteomes" id="UP000000755"/>
    </source>
</evidence>
<dbReference type="AlphaFoldDB" id="A0M2W4"/>
<gene>
    <name evidence="1" type="ordered locus">GFO_1994</name>
</gene>